<keyword evidence="2" id="KW-1185">Reference proteome</keyword>
<dbReference type="AlphaFoldDB" id="A0A5M6IC48"/>
<evidence type="ECO:0008006" key="3">
    <source>
        <dbReference type="Google" id="ProtNLM"/>
    </source>
</evidence>
<protein>
    <recommendedName>
        <fullName evidence="3">PAS domain-containing protein</fullName>
    </recommendedName>
</protein>
<dbReference type="EMBL" id="VWPJ01000007">
    <property type="protein sequence ID" value="KAA5605773.1"/>
    <property type="molecule type" value="Genomic_DNA"/>
</dbReference>
<dbReference type="OrthoDB" id="7335149at2"/>
<accession>A0A5M6IC48</accession>
<comment type="caution">
    <text evidence="1">The sequence shown here is derived from an EMBL/GenBank/DDBJ whole genome shotgun (WGS) entry which is preliminary data.</text>
</comment>
<organism evidence="1 2">
    <name type="scientific">Roseospira marina</name>
    <dbReference type="NCBI Taxonomy" id="140057"/>
    <lineage>
        <taxon>Bacteria</taxon>
        <taxon>Pseudomonadati</taxon>
        <taxon>Pseudomonadota</taxon>
        <taxon>Alphaproteobacteria</taxon>
        <taxon>Rhodospirillales</taxon>
        <taxon>Rhodospirillaceae</taxon>
        <taxon>Roseospira</taxon>
    </lineage>
</organism>
<evidence type="ECO:0000313" key="1">
    <source>
        <dbReference type="EMBL" id="KAA5605773.1"/>
    </source>
</evidence>
<reference evidence="1 2" key="1">
    <citation type="submission" date="2019-09" db="EMBL/GenBank/DDBJ databases">
        <title>Genome sequence of Roseospira marina, one of the more divergent members of the non-sulfur purple photosynthetic bacterial family, the Rhodospirillaceae.</title>
        <authorList>
            <person name="Meyer T."/>
            <person name="Kyndt J."/>
        </authorList>
    </citation>
    <scope>NUCLEOTIDE SEQUENCE [LARGE SCALE GENOMIC DNA]</scope>
    <source>
        <strain evidence="1 2">DSM 15113</strain>
    </source>
</reference>
<dbReference type="Proteomes" id="UP000324065">
    <property type="component" value="Unassembled WGS sequence"/>
</dbReference>
<gene>
    <name evidence="1" type="ORF">F1188_09135</name>
</gene>
<dbReference type="RefSeq" id="WP_150062103.1">
    <property type="nucleotide sequence ID" value="NZ_JACHII010000004.1"/>
</dbReference>
<proteinExistence type="predicted"/>
<name>A0A5M6IC48_9PROT</name>
<sequence>MANLCLVARAASDPAAFMVEVFGDEPWARELGVAVQRRRLSEAELALFASRSEGVRRDPVDVLRSLTGPVRRFRYATDGGVVTAPHPCPEEAALRLLGIPEGMNQPASEHAMRDLGWILIEDGDHAPLMIHCNAVAVSDGACESLMAWLDREMPSGGATLRVFITDWVDFHCSTRYQILSELNRVREIRHHITQADRAIDRSGDSARNVTVSERLGLSEAPASGAAFLSIWREAGGIVDSELIHRVIQASLFELGGVFGVKDHQFRVEFVGAKLRLPQGMTRDQIMGHDLLEIQPSRGFGTMVASHFALAAHERAPVVHFVRVAGRRPYRRVSFPIFDRWGRKVVAIIGFSDARNTERDS</sequence>
<evidence type="ECO:0000313" key="2">
    <source>
        <dbReference type="Proteomes" id="UP000324065"/>
    </source>
</evidence>